<dbReference type="Proteomes" id="UP000184498">
    <property type="component" value="Unassembled WGS sequence"/>
</dbReference>
<keyword evidence="1" id="KW-0732">Signal</keyword>
<name>A0A1M6Q0B1_9FLAO</name>
<organism evidence="2 3">
    <name type="scientific">Epilithonimonas mollis</name>
    <dbReference type="NCBI Taxonomy" id="216903"/>
    <lineage>
        <taxon>Bacteria</taxon>
        <taxon>Pseudomonadati</taxon>
        <taxon>Bacteroidota</taxon>
        <taxon>Flavobacteriia</taxon>
        <taxon>Flavobacteriales</taxon>
        <taxon>Weeksellaceae</taxon>
        <taxon>Chryseobacterium group</taxon>
        <taxon>Epilithonimonas</taxon>
    </lineage>
</organism>
<evidence type="ECO:0000313" key="3">
    <source>
        <dbReference type="Proteomes" id="UP000184498"/>
    </source>
</evidence>
<evidence type="ECO:0000313" key="2">
    <source>
        <dbReference type="EMBL" id="SHK13649.1"/>
    </source>
</evidence>
<gene>
    <name evidence="2" type="ORF">SAMN05444371_1440</name>
</gene>
<evidence type="ECO:0000256" key="1">
    <source>
        <dbReference type="SAM" id="SignalP"/>
    </source>
</evidence>
<sequence>MKSILFSLSVLIGSLTFAQNNDVEESLNIDIPMADASTSSVTYSIRGIYQIKDESCNPSQFKSLRYPGGSDAYIKELKEKLQQNVNWNTYSVNGLFFVKLDITKDGVISKVEAGPKVANSEPFLKDLKDAATKVNKTWIPAKCNGNPVDSKAILKIDFSSMTYDNAFN</sequence>
<dbReference type="EMBL" id="FRAM01000001">
    <property type="protein sequence ID" value="SHK13649.1"/>
    <property type="molecule type" value="Genomic_DNA"/>
</dbReference>
<reference evidence="3" key="1">
    <citation type="submission" date="2016-11" db="EMBL/GenBank/DDBJ databases">
        <authorList>
            <person name="Varghese N."/>
            <person name="Submissions S."/>
        </authorList>
    </citation>
    <scope>NUCLEOTIDE SEQUENCE [LARGE SCALE GENOMIC DNA]</scope>
    <source>
        <strain evidence="3">DSM 18016</strain>
    </source>
</reference>
<proteinExistence type="predicted"/>
<protein>
    <recommendedName>
        <fullName evidence="4">TonB C-terminal domain-containing protein</fullName>
    </recommendedName>
</protein>
<evidence type="ECO:0008006" key="4">
    <source>
        <dbReference type="Google" id="ProtNLM"/>
    </source>
</evidence>
<feature type="signal peptide" evidence="1">
    <location>
        <begin position="1"/>
        <end position="18"/>
    </location>
</feature>
<keyword evidence="3" id="KW-1185">Reference proteome</keyword>
<dbReference type="AlphaFoldDB" id="A0A1M6Q0B1"/>
<dbReference type="OrthoDB" id="1248898at2"/>
<accession>A0A1M6Q0B1</accession>
<dbReference type="RefSeq" id="WP_072997065.1">
    <property type="nucleotide sequence ID" value="NZ_FRAM01000001.1"/>
</dbReference>
<feature type="chain" id="PRO_5012319419" description="TonB C-terminal domain-containing protein" evidence="1">
    <location>
        <begin position="19"/>
        <end position="168"/>
    </location>
</feature>